<name>A0ABQ9J2Z3_9CUCU</name>
<reference evidence="1" key="1">
    <citation type="journal article" date="2023" name="Insect Mol. Biol.">
        <title>Genome sequencing provides insights into the evolution of gene families encoding plant cell wall-degrading enzymes in longhorned beetles.</title>
        <authorList>
            <person name="Shin N.R."/>
            <person name="Okamura Y."/>
            <person name="Kirsch R."/>
            <person name="Pauchet Y."/>
        </authorList>
    </citation>
    <scope>NUCLEOTIDE SEQUENCE</scope>
    <source>
        <strain evidence="1">MMC_N1</strain>
    </source>
</reference>
<comment type="caution">
    <text evidence="1">The sequence shown here is derived from an EMBL/GenBank/DDBJ whole genome shotgun (WGS) entry which is preliminary data.</text>
</comment>
<evidence type="ECO:0000313" key="1">
    <source>
        <dbReference type="EMBL" id="KAJ8971524.1"/>
    </source>
</evidence>
<keyword evidence="2" id="KW-1185">Reference proteome</keyword>
<proteinExistence type="predicted"/>
<dbReference type="Proteomes" id="UP001162164">
    <property type="component" value="Unassembled WGS sequence"/>
</dbReference>
<accession>A0ABQ9J2Z3</accession>
<evidence type="ECO:0000313" key="2">
    <source>
        <dbReference type="Proteomes" id="UP001162164"/>
    </source>
</evidence>
<dbReference type="EMBL" id="JAPWTJ010001472">
    <property type="protein sequence ID" value="KAJ8971524.1"/>
    <property type="molecule type" value="Genomic_DNA"/>
</dbReference>
<organism evidence="1 2">
    <name type="scientific">Molorchus minor</name>
    <dbReference type="NCBI Taxonomy" id="1323400"/>
    <lineage>
        <taxon>Eukaryota</taxon>
        <taxon>Metazoa</taxon>
        <taxon>Ecdysozoa</taxon>
        <taxon>Arthropoda</taxon>
        <taxon>Hexapoda</taxon>
        <taxon>Insecta</taxon>
        <taxon>Pterygota</taxon>
        <taxon>Neoptera</taxon>
        <taxon>Endopterygota</taxon>
        <taxon>Coleoptera</taxon>
        <taxon>Polyphaga</taxon>
        <taxon>Cucujiformia</taxon>
        <taxon>Chrysomeloidea</taxon>
        <taxon>Cerambycidae</taxon>
        <taxon>Lamiinae</taxon>
        <taxon>Monochamini</taxon>
        <taxon>Molorchus</taxon>
    </lineage>
</organism>
<gene>
    <name evidence="1" type="ORF">NQ317_016794</name>
</gene>
<sequence>MNSAKTLHDAPYLVVSDFKPIYTKQDKQYCRFPLLYNKMSNIAKISVEKFDNKDEFLYDLDKNKNLCEVVKDICRTAGLPESPVYGLKLIQTKENPFINTYISEKTYKNIQHSDCLKIVFSIEYLLNKRILPHIDEEEGSLERAICFDDLLKLSVDSVFIDEIARNNSHIKLIDIYINNNQLKENEQLALLITITHLLQKKLCQGHFPKHFGQNYKHY</sequence>
<protein>
    <submittedName>
        <fullName evidence="1">Uncharacterized protein</fullName>
    </submittedName>
</protein>